<dbReference type="InterPro" id="IPR016024">
    <property type="entry name" value="ARM-type_fold"/>
</dbReference>
<name>A0A7W7T0K7_9PSEU</name>
<dbReference type="Gene3D" id="1.25.10.90">
    <property type="match status" value="1"/>
</dbReference>
<comment type="caution">
    <text evidence="1">The sequence shown here is derived from an EMBL/GenBank/DDBJ whole genome shotgun (WGS) entry which is preliminary data.</text>
</comment>
<accession>A0A7W7T0K7</accession>
<sequence>MEALTAAVRQALATAASPERAPAMQRYMKSEMPFLGVPKPERTRVLRPVFAAHPLASAEEWAAAVLDLWRTADHREERYAATALLDRYPKWRSPGLLTVLEELIVDGAWWDHVDEVASRHVGPLLLGWPDEIAPIMRAWSRDADRWRRRTSVICQLGAKTATDTDLLAECVEANAADKDFFLRKGIGWALRQYARTDPGWVRVFVDSHTLSPLSVREALKHV</sequence>
<dbReference type="SUPFAM" id="SSF48371">
    <property type="entry name" value="ARM repeat"/>
    <property type="match status" value="1"/>
</dbReference>
<reference evidence="1 2" key="1">
    <citation type="submission" date="2020-08" db="EMBL/GenBank/DDBJ databases">
        <title>Sequencing the genomes of 1000 actinobacteria strains.</title>
        <authorList>
            <person name="Klenk H.-P."/>
        </authorList>
    </citation>
    <scope>NUCLEOTIDE SEQUENCE [LARGE SCALE GENOMIC DNA]</scope>
    <source>
        <strain evidence="1 2">DSM 45084</strain>
    </source>
</reference>
<dbReference type="EMBL" id="JACHJS010000001">
    <property type="protein sequence ID" value="MBB4964374.1"/>
    <property type="molecule type" value="Genomic_DNA"/>
</dbReference>
<protein>
    <submittedName>
        <fullName evidence="1">3-methyladenine DNA glycosylase AlkD</fullName>
    </submittedName>
</protein>
<gene>
    <name evidence="1" type="ORF">F4559_001733</name>
</gene>
<keyword evidence="2" id="KW-1185">Reference proteome</keyword>
<dbReference type="CDD" id="cd07064">
    <property type="entry name" value="AlkD_like_1"/>
    <property type="match status" value="1"/>
</dbReference>
<dbReference type="AlphaFoldDB" id="A0A7W7T0K7"/>
<proteinExistence type="predicted"/>
<dbReference type="Proteomes" id="UP000542674">
    <property type="component" value="Unassembled WGS sequence"/>
</dbReference>
<dbReference type="RefSeq" id="WP_184667347.1">
    <property type="nucleotide sequence ID" value="NZ_BAABAI010000027.1"/>
</dbReference>
<dbReference type="PANTHER" id="PTHR34070:SF1">
    <property type="entry name" value="DNA ALKYLATION REPAIR PROTEIN"/>
    <property type="match status" value="1"/>
</dbReference>
<evidence type="ECO:0000313" key="1">
    <source>
        <dbReference type="EMBL" id="MBB4964374.1"/>
    </source>
</evidence>
<dbReference type="Pfam" id="PF08713">
    <property type="entry name" value="DNA_alkylation"/>
    <property type="match status" value="1"/>
</dbReference>
<organism evidence="1 2">
    <name type="scientific">Saccharothrix violaceirubra</name>
    <dbReference type="NCBI Taxonomy" id="413306"/>
    <lineage>
        <taxon>Bacteria</taxon>
        <taxon>Bacillati</taxon>
        <taxon>Actinomycetota</taxon>
        <taxon>Actinomycetes</taxon>
        <taxon>Pseudonocardiales</taxon>
        <taxon>Pseudonocardiaceae</taxon>
        <taxon>Saccharothrix</taxon>
    </lineage>
</organism>
<dbReference type="PANTHER" id="PTHR34070">
    <property type="entry name" value="ARMADILLO-TYPE FOLD"/>
    <property type="match status" value="1"/>
</dbReference>
<evidence type="ECO:0000313" key="2">
    <source>
        <dbReference type="Proteomes" id="UP000542674"/>
    </source>
</evidence>
<dbReference type="InterPro" id="IPR014825">
    <property type="entry name" value="DNA_alkylation"/>
</dbReference>